<evidence type="ECO:0000259" key="4">
    <source>
        <dbReference type="Pfam" id="PF13360"/>
    </source>
</evidence>
<keyword evidence="2" id="KW-0812">Transmembrane</keyword>
<evidence type="ECO:0000313" key="6">
    <source>
        <dbReference type="EMBL" id="MBC8533441.1"/>
    </source>
</evidence>
<dbReference type="PANTHER" id="PTHR34512:SF30">
    <property type="entry name" value="OUTER MEMBRANE PROTEIN ASSEMBLY FACTOR BAMB"/>
    <property type="match status" value="1"/>
</dbReference>
<accession>A0A926D900</accession>
<dbReference type="Gene3D" id="2.130.10.10">
    <property type="entry name" value="YVTN repeat-like/Quinoprotein amine dehydrogenase"/>
    <property type="match status" value="2"/>
</dbReference>
<dbReference type="PANTHER" id="PTHR34512">
    <property type="entry name" value="CELL SURFACE PROTEIN"/>
    <property type="match status" value="1"/>
</dbReference>
<dbReference type="InterPro" id="IPR018391">
    <property type="entry name" value="PQQ_b-propeller_rpt"/>
</dbReference>
<proteinExistence type="predicted"/>
<feature type="domain" description="Pyrrolo-quinoline quinone repeat" evidence="4">
    <location>
        <begin position="595"/>
        <end position="826"/>
    </location>
</feature>
<evidence type="ECO:0000256" key="3">
    <source>
        <dbReference type="SAM" id="SignalP"/>
    </source>
</evidence>
<dbReference type="InterPro" id="IPR017502">
    <property type="entry name" value="Sortase_SrtB_target"/>
</dbReference>
<dbReference type="InterPro" id="IPR046780">
    <property type="entry name" value="aBig_2"/>
</dbReference>
<feature type="signal peptide" evidence="3">
    <location>
        <begin position="1"/>
        <end position="27"/>
    </location>
</feature>
<dbReference type="SUPFAM" id="SSF50998">
    <property type="entry name" value="Quinoprotein alcohol dehydrogenase-like"/>
    <property type="match status" value="2"/>
</dbReference>
<dbReference type="AlphaFoldDB" id="A0A926D900"/>
<keyword evidence="2" id="KW-0472">Membrane</keyword>
<evidence type="ECO:0000256" key="2">
    <source>
        <dbReference type="SAM" id="Phobius"/>
    </source>
</evidence>
<keyword evidence="3" id="KW-0732">Signal</keyword>
<feature type="region of interest" description="Disordered" evidence="1">
    <location>
        <begin position="828"/>
        <end position="877"/>
    </location>
</feature>
<organism evidence="6 7">
    <name type="scientific">Yeguia hominis</name>
    <dbReference type="NCBI Taxonomy" id="2763662"/>
    <lineage>
        <taxon>Bacteria</taxon>
        <taxon>Bacillati</taxon>
        <taxon>Bacillota</taxon>
        <taxon>Clostridia</taxon>
        <taxon>Eubacteriales</taxon>
        <taxon>Yeguiaceae</taxon>
        <taxon>Yeguia</taxon>
    </lineage>
</organism>
<dbReference type="NCBIfam" id="TIGR03063">
    <property type="entry name" value="srtB_target"/>
    <property type="match status" value="1"/>
</dbReference>
<evidence type="ECO:0000256" key="1">
    <source>
        <dbReference type="SAM" id="MobiDB-lite"/>
    </source>
</evidence>
<evidence type="ECO:0000259" key="5">
    <source>
        <dbReference type="Pfam" id="PF20578"/>
    </source>
</evidence>
<dbReference type="Pfam" id="PF13360">
    <property type="entry name" value="PQQ_2"/>
    <property type="match status" value="1"/>
</dbReference>
<dbReference type="InterPro" id="IPR002372">
    <property type="entry name" value="PQQ_rpt_dom"/>
</dbReference>
<dbReference type="RefSeq" id="WP_249318822.1">
    <property type="nucleotide sequence ID" value="NZ_JACRSN010000006.1"/>
</dbReference>
<feature type="transmembrane region" description="Helical" evidence="2">
    <location>
        <begin position="884"/>
        <end position="902"/>
    </location>
</feature>
<protein>
    <submittedName>
        <fullName evidence="6">PQQ-binding-like beta-propeller repeat protein</fullName>
    </submittedName>
</protein>
<reference evidence="6" key="1">
    <citation type="submission" date="2020-08" db="EMBL/GenBank/DDBJ databases">
        <title>Genome public.</title>
        <authorList>
            <person name="Liu C."/>
            <person name="Sun Q."/>
        </authorList>
    </citation>
    <scope>NUCLEOTIDE SEQUENCE</scope>
    <source>
        <strain evidence="6">NSJ-40</strain>
    </source>
</reference>
<comment type="caution">
    <text evidence="6">The sequence shown here is derived from an EMBL/GenBank/DDBJ whole genome shotgun (WGS) entry which is preliminary data.</text>
</comment>
<dbReference type="SMART" id="SM00564">
    <property type="entry name" value="PQQ"/>
    <property type="match status" value="5"/>
</dbReference>
<sequence length="911" mass="93910">MKQTKRMLGLLLALVLVAAMCVCPVSAAEGEKTVTVRVELMDSTLIPPTEVTMPAMHQTFADFGMSETDPGFDTPIHALAQYLVQEGYSEAEDVYEILEVSYSNLSSILYTYANGDAAPDSSHFYMFMVNDQYPTPEGSSYGYNMADCPISDGDEIVVYAMNYPNTAFYAYFETQSLTVEAGEPASLRLMGQSVFGGTGAPVSGASLILSSDGASPTIPSGITTAADGSAQVAFDTPGVYTVSASRADISRPSATITVTASDPDADAQYVQADLAALTVPNRTKTDLTLPTIGKSGKTAVSWTSDKPDVIAADGKVTRGETDQTVTLTAVVKKAGASETRTFQVLVPAASAAPASLKAIVPSAGMLDFSADVKSYLVKLPIGVADVTLTPQSSDGSDVTVTGGAADGKGGYVAKPGETLAFAAEDGVSYTVAVASATALDAEWPQYRGAASGTTGAETARSEKEASLKWAAALKDASAWETGVSDPLLIDGKTYLAVGKNLFVLDENGKTVQSAVLAAPIGYTSRPVYADGLIFVPIAGGAVEALSADTLTPVWVSADYQTKEDGEAHQSLSSLLYQDGKLYGATAAADWTSSYDGVVFCLDAQTGETVWTYTPGGTGYYWAGAAMVNGAIVIGDDKGDLVSLDPNTGALLDKWNAGARIRSTVVADGGRAFAVSADGKLHRIAVGKDGKFGSVSSVSFAASSTSSPSILDGVLYVGGAQSAEQNYAGAVCAIDAETMQVTARAELPADVKSAPVVSKVKGKPYAYVTSNTTPGALYVFDPAAGTAKAVYTPSGMQENYCMASPIAGADGTLYYTNDSGTLFAIRSSVKDEETPSSSGSSSEESNSSNPSSGSENPSSDLSSGGESSAASASESQPKTGDAAPILLYGMLLLAAALCGLVLLRIRSLRKES</sequence>
<keyword evidence="7" id="KW-1185">Reference proteome</keyword>
<feature type="domain" description="Atrophied bacterial Ig" evidence="5">
    <location>
        <begin position="273"/>
        <end position="348"/>
    </location>
</feature>
<gene>
    <name evidence="6" type="ORF">IAG03_05370</name>
</gene>
<keyword evidence="2" id="KW-1133">Transmembrane helix</keyword>
<dbReference type="InterPro" id="IPR011047">
    <property type="entry name" value="Quinoprotein_ADH-like_sf"/>
</dbReference>
<feature type="chain" id="PRO_5038106658" evidence="3">
    <location>
        <begin position="28"/>
        <end position="911"/>
    </location>
</feature>
<dbReference type="EMBL" id="JACRSN010000006">
    <property type="protein sequence ID" value="MBC8533441.1"/>
    <property type="molecule type" value="Genomic_DNA"/>
</dbReference>
<dbReference type="Proteomes" id="UP000651482">
    <property type="component" value="Unassembled WGS sequence"/>
</dbReference>
<feature type="compositionally biased region" description="Low complexity" evidence="1">
    <location>
        <begin position="834"/>
        <end position="874"/>
    </location>
</feature>
<dbReference type="InterPro" id="IPR015943">
    <property type="entry name" value="WD40/YVTN_repeat-like_dom_sf"/>
</dbReference>
<name>A0A926D900_9FIRM</name>
<evidence type="ECO:0000313" key="7">
    <source>
        <dbReference type="Proteomes" id="UP000651482"/>
    </source>
</evidence>
<dbReference type="Pfam" id="PF20578">
    <property type="entry name" value="aBig_2"/>
    <property type="match status" value="1"/>
</dbReference>